<sequence>MCTYKANPKRSLTGRKHLDRRGVILVFAAVMLLISFAFAAFVVDFGMVTLTKGQMQNAADSAAHAATLEIARSFGPGNELTVDQAESIARARAVEMISKFRTGDVAATDAHQVRDIRVGRRSWNDSDKEWEDEWGVSPYNMVEVTVRRTNTDTTALPMTFAKLLGRENFELTTTSVYALQPGNGFTLPPGTPPSDTIHLLPIALDLGSWSNLLDQVYGTSTSSACGNVGTGQGANANSFDDEYAWNANDRVVEADESDGILEINIYPDLNSGLAPGNRGTVDLGHAGNSTSDLKRQIRYGLNSYDLSFFPNNRITFDSSGALYLNGDTGISAGIKDALEDIIGQVRAIPIFISVTGQGNNATYTIVKFVGVRIMGVKLTGGPNSRHLTVQPAVFSDSHVLRGDLSVNVDSILSQPVPVH</sequence>
<keyword evidence="4" id="KW-1185">Reference proteome</keyword>
<accession>A0A1P8WGN5</accession>
<feature type="domain" description="Putative Flp pilus-assembly TadG-like N-terminal" evidence="2">
    <location>
        <begin position="22"/>
        <end position="66"/>
    </location>
</feature>
<name>A0A1P8WGN5_9PLAN</name>
<dbReference type="OrthoDB" id="244027at2"/>
<gene>
    <name evidence="3" type="ORF">Fuma_02819</name>
</gene>
<dbReference type="Proteomes" id="UP000187735">
    <property type="component" value="Chromosome"/>
</dbReference>
<evidence type="ECO:0000313" key="4">
    <source>
        <dbReference type="Proteomes" id="UP000187735"/>
    </source>
</evidence>
<dbReference type="RefSeq" id="WP_083732048.1">
    <property type="nucleotide sequence ID" value="NZ_CP017641.1"/>
</dbReference>
<organism evidence="3 4">
    <name type="scientific">Fuerstiella marisgermanici</name>
    <dbReference type="NCBI Taxonomy" id="1891926"/>
    <lineage>
        <taxon>Bacteria</taxon>
        <taxon>Pseudomonadati</taxon>
        <taxon>Planctomycetota</taxon>
        <taxon>Planctomycetia</taxon>
        <taxon>Planctomycetales</taxon>
        <taxon>Planctomycetaceae</taxon>
        <taxon>Fuerstiella</taxon>
    </lineage>
</organism>
<dbReference type="KEGG" id="fmr:Fuma_02819"/>
<dbReference type="EMBL" id="CP017641">
    <property type="protein sequence ID" value="APZ93202.1"/>
    <property type="molecule type" value="Genomic_DNA"/>
</dbReference>
<proteinExistence type="predicted"/>
<reference evidence="3 4" key="1">
    <citation type="journal article" date="2016" name="Front. Microbiol.">
        <title>Fuerstia marisgermanicae gen. nov., sp. nov., an Unusual Member of the Phylum Planctomycetes from the German Wadden Sea.</title>
        <authorList>
            <person name="Kohn T."/>
            <person name="Heuer A."/>
            <person name="Jogler M."/>
            <person name="Vollmers J."/>
            <person name="Boedeker C."/>
            <person name="Bunk B."/>
            <person name="Rast P."/>
            <person name="Borchert D."/>
            <person name="Glockner I."/>
            <person name="Freese H.M."/>
            <person name="Klenk H.P."/>
            <person name="Overmann J."/>
            <person name="Kaster A.K."/>
            <person name="Rohde M."/>
            <person name="Wiegand S."/>
            <person name="Jogler C."/>
        </authorList>
    </citation>
    <scope>NUCLEOTIDE SEQUENCE [LARGE SCALE GENOMIC DNA]</scope>
    <source>
        <strain evidence="3 4">NH11</strain>
    </source>
</reference>
<feature type="transmembrane region" description="Helical" evidence="1">
    <location>
        <begin position="21"/>
        <end position="43"/>
    </location>
</feature>
<evidence type="ECO:0000313" key="3">
    <source>
        <dbReference type="EMBL" id="APZ93202.1"/>
    </source>
</evidence>
<dbReference type="InterPro" id="IPR028087">
    <property type="entry name" value="Tad_N"/>
</dbReference>
<dbReference type="AlphaFoldDB" id="A0A1P8WGN5"/>
<keyword evidence="1" id="KW-1133">Transmembrane helix</keyword>
<keyword evidence="1" id="KW-0812">Transmembrane</keyword>
<dbReference type="Pfam" id="PF13400">
    <property type="entry name" value="Tad"/>
    <property type="match status" value="1"/>
</dbReference>
<keyword evidence="1" id="KW-0472">Membrane</keyword>
<protein>
    <submittedName>
        <fullName evidence="3">Putative membrane protein</fullName>
    </submittedName>
</protein>
<dbReference type="STRING" id="1891926.Fuma_02819"/>
<evidence type="ECO:0000259" key="2">
    <source>
        <dbReference type="Pfam" id="PF13400"/>
    </source>
</evidence>
<evidence type="ECO:0000256" key="1">
    <source>
        <dbReference type="SAM" id="Phobius"/>
    </source>
</evidence>